<proteinExistence type="predicted"/>
<dbReference type="RefSeq" id="WP_133394022.1">
    <property type="nucleotide sequence ID" value="NZ_SMTG01000004.1"/>
</dbReference>
<dbReference type="OrthoDB" id="5196680at2"/>
<protein>
    <recommendedName>
        <fullName evidence="4">RNase NYN domain-containing protein</fullName>
    </recommendedName>
</protein>
<evidence type="ECO:0000256" key="1">
    <source>
        <dbReference type="SAM" id="Coils"/>
    </source>
</evidence>
<dbReference type="EMBL" id="SMTG01000004">
    <property type="protein sequence ID" value="TDK30969.1"/>
    <property type="molecule type" value="Genomic_DNA"/>
</dbReference>
<evidence type="ECO:0000313" key="3">
    <source>
        <dbReference type="Proteomes" id="UP000295543"/>
    </source>
</evidence>
<reference evidence="2 3" key="1">
    <citation type="submission" date="2019-03" db="EMBL/GenBank/DDBJ databases">
        <title>Luteimonas zhaokaii sp.nov., isolated from the rectal contents of Plateau pika in Yushu, Qinghai Province, China.</title>
        <authorList>
            <person name="Zhang G."/>
        </authorList>
    </citation>
    <scope>NUCLEOTIDE SEQUENCE [LARGE SCALE GENOMIC DNA]</scope>
    <source>
        <strain evidence="2 3">THG-MD21</strain>
    </source>
</reference>
<evidence type="ECO:0000313" key="2">
    <source>
        <dbReference type="EMBL" id="TDK30969.1"/>
    </source>
</evidence>
<sequence length="400" mass="45537">MHYNPHRVKLDKLIVELGEARAEADALLQQCQRYKRFDVAHVRKQAEAAATVLPGRTKRLKDLQTRLTEADRIVANLVQQASFGFNPLHWFSAERKLILQRRDAAIRSHDELTEAIKIAQASLEKAKAFSEQVNSALVWRADFDPVSAEARLQAVTDRIHALEAECTALEAQCRCLDEELRPYLKDLEAAERRHAAAYAKSRQAVKLENELELAGSGRERRLLHDRARLELGYSRPAEAIKVFQRDIEASVRDIQKLKNRLKQISTRHSRRIEKLVFDGMNLCFSRGAFIGVAPLQAVVRSLDRQAKTIFVFDGSIRKRGFNEAKLRESIGSDAIVHIVNGAADEVVLDLASNEHDYVVSNDNFIDYRTKRAVSERRIFKHERIDNRIMIPELGVSAVYA</sequence>
<feature type="coiled-coil region" evidence="1">
    <location>
        <begin position="152"/>
        <end position="179"/>
    </location>
</feature>
<comment type="caution">
    <text evidence="2">The sequence shown here is derived from an EMBL/GenBank/DDBJ whole genome shotgun (WGS) entry which is preliminary data.</text>
</comment>
<name>A0A4R5U8Z4_9GAMM</name>
<organism evidence="2 3">
    <name type="scientific">Luteimonas terrae</name>
    <dbReference type="NCBI Taxonomy" id="1530191"/>
    <lineage>
        <taxon>Bacteria</taxon>
        <taxon>Pseudomonadati</taxon>
        <taxon>Pseudomonadota</taxon>
        <taxon>Gammaproteobacteria</taxon>
        <taxon>Lysobacterales</taxon>
        <taxon>Lysobacteraceae</taxon>
        <taxon>Luteimonas</taxon>
    </lineage>
</organism>
<dbReference type="AlphaFoldDB" id="A0A4R5U8Z4"/>
<keyword evidence="3" id="KW-1185">Reference proteome</keyword>
<keyword evidence="1" id="KW-0175">Coiled coil</keyword>
<gene>
    <name evidence="2" type="ORF">E2F49_11575</name>
</gene>
<dbReference type="Proteomes" id="UP000295543">
    <property type="component" value="Unassembled WGS sequence"/>
</dbReference>
<accession>A0A4R5U8Z4</accession>
<evidence type="ECO:0008006" key="4">
    <source>
        <dbReference type="Google" id="ProtNLM"/>
    </source>
</evidence>
<feature type="coiled-coil region" evidence="1">
    <location>
        <begin position="240"/>
        <end position="267"/>
    </location>
</feature>